<dbReference type="InterPro" id="IPR036257">
    <property type="entry name" value="Cyt_c_oxidase_su2_TM_sf"/>
</dbReference>
<evidence type="ECO:0000256" key="17">
    <source>
        <dbReference type="ARBA" id="ARBA00033219"/>
    </source>
</evidence>
<keyword evidence="24" id="KW-1185">Reference proteome</keyword>
<dbReference type="GO" id="GO:0005507">
    <property type="term" value="F:copper ion binding"/>
    <property type="evidence" value="ECO:0007669"/>
    <property type="project" value="InterPro"/>
</dbReference>
<evidence type="ECO:0000259" key="21">
    <source>
        <dbReference type="PROSITE" id="PS50857"/>
    </source>
</evidence>
<gene>
    <name evidence="23" type="ORF">SAMN04488112_10510</name>
</gene>
<dbReference type="InterPro" id="IPR006332">
    <property type="entry name" value="QoxA"/>
</dbReference>
<evidence type="ECO:0000259" key="22">
    <source>
        <dbReference type="PROSITE" id="PS50999"/>
    </source>
</evidence>
<dbReference type="GO" id="GO:0004129">
    <property type="term" value="F:cytochrome-c oxidase activity"/>
    <property type="evidence" value="ECO:0007669"/>
    <property type="project" value="InterPro"/>
</dbReference>
<dbReference type="RefSeq" id="WP_091567112.1">
    <property type="nucleotide sequence ID" value="NZ_FMZA01000005.1"/>
</dbReference>
<keyword evidence="6 18" id="KW-0679">Respiratory chain</keyword>
<dbReference type="GO" id="GO:0009486">
    <property type="term" value="F:cytochrome bo3 ubiquinol oxidase activity"/>
    <property type="evidence" value="ECO:0007669"/>
    <property type="project" value="InterPro"/>
</dbReference>
<dbReference type="PROSITE" id="PS50857">
    <property type="entry name" value="COX2_CUA"/>
    <property type="match status" value="1"/>
</dbReference>
<dbReference type="SUPFAM" id="SSF49503">
    <property type="entry name" value="Cupredoxins"/>
    <property type="match status" value="1"/>
</dbReference>
<dbReference type="InterPro" id="IPR045187">
    <property type="entry name" value="CcO_II"/>
</dbReference>
<evidence type="ECO:0000256" key="3">
    <source>
        <dbReference type="ARBA" id="ARBA00007866"/>
    </source>
</evidence>
<comment type="subcellular location">
    <subcellularLocation>
        <location evidence="2 18">Cell membrane</location>
        <topology evidence="2 18">Multi-pass membrane protein</topology>
    </subcellularLocation>
</comment>
<keyword evidence="13" id="KW-0186">Copper</keyword>
<feature type="region of interest" description="Disordered" evidence="19">
    <location>
        <begin position="244"/>
        <end position="296"/>
    </location>
</feature>
<evidence type="ECO:0000256" key="10">
    <source>
        <dbReference type="ARBA" id="ARBA00022982"/>
    </source>
</evidence>
<dbReference type="SUPFAM" id="SSF81464">
    <property type="entry name" value="Cytochrome c oxidase subunit II-like, transmembrane region"/>
    <property type="match status" value="1"/>
</dbReference>
<keyword evidence="7 18" id="KW-0812">Transmembrane</keyword>
<dbReference type="Pfam" id="PF02790">
    <property type="entry name" value="COX2_TM"/>
    <property type="match status" value="1"/>
</dbReference>
<keyword evidence="14 20" id="KW-0472">Membrane</keyword>
<evidence type="ECO:0000256" key="19">
    <source>
        <dbReference type="SAM" id="MobiDB-lite"/>
    </source>
</evidence>
<keyword evidence="8" id="KW-0479">Metal-binding</keyword>
<evidence type="ECO:0000256" key="18">
    <source>
        <dbReference type="RuleBase" id="RU000456"/>
    </source>
</evidence>
<evidence type="ECO:0000256" key="9">
    <source>
        <dbReference type="ARBA" id="ARBA00022729"/>
    </source>
</evidence>
<evidence type="ECO:0000256" key="8">
    <source>
        <dbReference type="ARBA" id="ARBA00022723"/>
    </source>
</evidence>
<evidence type="ECO:0000256" key="16">
    <source>
        <dbReference type="ARBA" id="ARBA00031399"/>
    </source>
</evidence>
<dbReference type="AlphaFoldDB" id="A0A1G6K1Q0"/>
<name>A0A1G6K1Q0_9BACL</name>
<dbReference type="Proteomes" id="UP000199387">
    <property type="component" value="Unassembled WGS sequence"/>
</dbReference>
<feature type="compositionally biased region" description="Basic and acidic residues" evidence="19">
    <location>
        <begin position="271"/>
        <end position="296"/>
    </location>
</feature>
<dbReference type="OrthoDB" id="9783445at2"/>
<feature type="transmembrane region" description="Helical" evidence="20">
    <location>
        <begin position="47"/>
        <end position="71"/>
    </location>
</feature>
<feature type="domain" description="Cytochrome oxidase subunit II transmembrane region profile" evidence="22">
    <location>
        <begin position="25"/>
        <end position="123"/>
    </location>
</feature>
<dbReference type="InterPro" id="IPR014222">
    <property type="entry name" value="Cyt_c_oxidase_su2"/>
</dbReference>
<evidence type="ECO:0000256" key="15">
    <source>
        <dbReference type="ARBA" id="ARBA00024688"/>
    </source>
</evidence>
<organism evidence="23 24">
    <name type="scientific">Melghirimyces thermohalophilus</name>
    <dbReference type="NCBI Taxonomy" id="1236220"/>
    <lineage>
        <taxon>Bacteria</taxon>
        <taxon>Bacillati</taxon>
        <taxon>Bacillota</taxon>
        <taxon>Bacilli</taxon>
        <taxon>Bacillales</taxon>
        <taxon>Thermoactinomycetaceae</taxon>
        <taxon>Melghirimyces</taxon>
    </lineage>
</organism>
<dbReference type="EMBL" id="FMZA01000005">
    <property type="protein sequence ID" value="SDC24555.1"/>
    <property type="molecule type" value="Genomic_DNA"/>
</dbReference>
<feature type="domain" description="Cytochrome oxidase subunit II copper A binding" evidence="21">
    <location>
        <begin position="127"/>
        <end position="239"/>
    </location>
</feature>
<evidence type="ECO:0000256" key="2">
    <source>
        <dbReference type="ARBA" id="ARBA00004651"/>
    </source>
</evidence>
<evidence type="ECO:0000256" key="13">
    <source>
        <dbReference type="ARBA" id="ARBA00023008"/>
    </source>
</evidence>
<evidence type="ECO:0000256" key="14">
    <source>
        <dbReference type="ARBA" id="ARBA00023136"/>
    </source>
</evidence>
<dbReference type="Pfam" id="PF00116">
    <property type="entry name" value="COX2"/>
    <property type="match status" value="1"/>
</dbReference>
<dbReference type="InterPro" id="IPR002429">
    <property type="entry name" value="CcO_II-like_C"/>
</dbReference>
<keyword evidence="12" id="KW-0560">Oxidoreductase</keyword>
<dbReference type="STRING" id="1236220.SAMN04488112_10510"/>
<comment type="similarity">
    <text evidence="3 18">Belongs to the cytochrome c oxidase subunit 2 family.</text>
</comment>
<dbReference type="InterPro" id="IPR034227">
    <property type="entry name" value="CuRO_UO_II"/>
</dbReference>
<dbReference type="PANTHER" id="PTHR22888">
    <property type="entry name" value="CYTOCHROME C OXIDASE, SUBUNIT II"/>
    <property type="match status" value="1"/>
</dbReference>
<evidence type="ECO:0000256" key="1">
    <source>
        <dbReference type="ARBA" id="ARBA00000725"/>
    </source>
</evidence>
<evidence type="ECO:0000256" key="11">
    <source>
        <dbReference type="ARBA" id="ARBA00022989"/>
    </source>
</evidence>
<comment type="function">
    <text evidence="15">Subunits I and II form the functional core of the enzyme complex. Electrons originating in cytochrome c are transferred via heme a and Cu(A) to the binuclear center formed by heme a3 and Cu(B).</text>
</comment>
<accession>A0A1G6K1Q0</accession>
<dbReference type="NCBIfam" id="TIGR01432">
    <property type="entry name" value="QOXA"/>
    <property type="match status" value="1"/>
</dbReference>
<keyword evidence="5" id="KW-1003">Cell membrane</keyword>
<keyword evidence="11 20" id="KW-1133">Transmembrane helix</keyword>
<dbReference type="NCBIfam" id="TIGR02866">
    <property type="entry name" value="CoxB"/>
    <property type="match status" value="1"/>
</dbReference>
<evidence type="ECO:0000256" key="20">
    <source>
        <dbReference type="SAM" id="Phobius"/>
    </source>
</evidence>
<evidence type="ECO:0000256" key="5">
    <source>
        <dbReference type="ARBA" id="ARBA00022475"/>
    </source>
</evidence>
<comment type="catalytic activity">
    <reaction evidence="1">
        <text>2 a quinol + O2 = 2 a quinone + 2 H2O</text>
        <dbReference type="Rhea" id="RHEA:55376"/>
        <dbReference type="ChEBI" id="CHEBI:15377"/>
        <dbReference type="ChEBI" id="CHEBI:15379"/>
        <dbReference type="ChEBI" id="CHEBI:24646"/>
        <dbReference type="ChEBI" id="CHEBI:132124"/>
    </reaction>
</comment>
<dbReference type="PROSITE" id="PS51257">
    <property type="entry name" value="PROKAR_LIPOPROTEIN"/>
    <property type="match status" value="1"/>
</dbReference>
<dbReference type="PROSITE" id="PS50999">
    <property type="entry name" value="COX2_TM"/>
    <property type="match status" value="1"/>
</dbReference>
<dbReference type="GO" id="GO:0016682">
    <property type="term" value="F:oxidoreductase activity, acting on diphenols and related substances as donors, oxygen as acceptor"/>
    <property type="evidence" value="ECO:0007669"/>
    <property type="project" value="InterPro"/>
</dbReference>
<sequence>MEPFLKGRWKWLTVVGMLMFFLTGCSSNIKAGVLNPQGPVAQKQYDLIMWSIILMSVILVVVFTLFVVILIKYRARPENEGYEPPDQEGNRLLEVVWTMIPVIIVIALAVPTVTTTFDLEKSPSPDKEPITIEAESAQWKWIFKYPVQGIETVNYVKIPANVPVRFQLESHDAMNSFWVPELGGQEYTMAKMPMYLWLEADKPGTYLGRGANFTGRDFAKMEFTVEAEKPSDFDDWVKQVKETAPAQSKEEFEKLLEPGTVGRMTFSSYPEDEKKDSSDHGHGHGSSKEHHESNSH</sequence>
<dbReference type="GO" id="GO:0042773">
    <property type="term" value="P:ATP synthesis coupled electron transport"/>
    <property type="evidence" value="ECO:0007669"/>
    <property type="project" value="TreeGrafter"/>
</dbReference>
<dbReference type="Gene3D" id="2.60.40.420">
    <property type="entry name" value="Cupredoxins - blue copper proteins"/>
    <property type="match status" value="1"/>
</dbReference>
<evidence type="ECO:0000256" key="4">
    <source>
        <dbReference type="ARBA" id="ARBA00022448"/>
    </source>
</evidence>
<keyword evidence="10 18" id="KW-0249">Electron transport</keyword>
<dbReference type="InterPro" id="IPR011759">
    <property type="entry name" value="Cyt_c_oxidase_su2_TM_dom"/>
</dbReference>
<proteinExistence type="inferred from homology"/>
<dbReference type="Gene3D" id="1.10.287.90">
    <property type="match status" value="1"/>
</dbReference>
<evidence type="ECO:0000256" key="12">
    <source>
        <dbReference type="ARBA" id="ARBA00023002"/>
    </source>
</evidence>
<evidence type="ECO:0000313" key="23">
    <source>
        <dbReference type="EMBL" id="SDC24555.1"/>
    </source>
</evidence>
<dbReference type="CDD" id="cd04212">
    <property type="entry name" value="CuRO_UO_II"/>
    <property type="match status" value="1"/>
</dbReference>
<keyword evidence="4 18" id="KW-0813">Transport</keyword>
<dbReference type="InterPro" id="IPR008972">
    <property type="entry name" value="Cupredoxin"/>
</dbReference>
<keyword evidence="9" id="KW-0732">Signal</keyword>
<reference evidence="23 24" key="1">
    <citation type="submission" date="2016-10" db="EMBL/GenBank/DDBJ databases">
        <authorList>
            <person name="de Groot N.N."/>
        </authorList>
    </citation>
    <scope>NUCLEOTIDE SEQUENCE [LARGE SCALE GENOMIC DNA]</scope>
    <source>
        <strain evidence="23 24">DSM 45514</strain>
    </source>
</reference>
<dbReference type="PANTHER" id="PTHR22888:SF18">
    <property type="entry name" value="CYTOCHROME BO(3) UBIQUINOL OXIDASE SUBUNIT 2"/>
    <property type="match status" value="1"/>
</dbReference>
<evidence type="ECO:0000256" key="7">
    <source>
        <dbReference type="ARBA" id="ARBA00022692"/>
    </source>
</evidence>
<protein>
    <recommendedName>
        <fullName evidence="16">Cytochrome aa3 subunit 2</fullName>
    </recommendedName>
    <alternativeName>
        <fullName evidence="17">Quinol oxidase polypeptide II</fullName>
    </alternativeName>
</protein>
<evidence type="ECO:0000313" key="24">
    <source>
        <dbReference type="Proteomes" id="UP000199387"/>
    </source>
</evidence>
<evidence type="ECO:0000256" key="6">
    <source>
        <dbReference type="ARBA" id="ARBA00022660"/>
    </source>
</evidence>
<dbReference type="GO" id="GO:0005886">
    <property type="term" value="C:plasma membrane"/>
    <property type="evidence" value="ECO:0007669"/>
    <property type="project" value="UniProtKB-SubCell"/>
</dbReference>
<feature type="transmembrane region" description="Helical" evidence="20">
    <location>
        <begin position="92"/>
        <end position="113"/>
    </location>
</feature>